<evidence type="ECO:0000256" key="1">
    <source>
        <dbReference type="SAM" id="MobiDB-lite"/>
    </source>
</evidence>
<dbReference type="RefSeq" id="WP_153068736.1">
    <property type="nucleotide sequence ID" value="NZ_JBFAUK010000017.1"/>
</dbReference>
<dbReference type="EMBL" id="JBFAUK010000017">
    <property type="protein sequence ID" value="MEV5509003.1"/>
    <property type="molecule type" value="Genomic_DNA"/>
</dbReference>
<evidence type="ECO:0000313" key="2">
    <source>
        <dbReference type="EMBL" id="MEV5509003.1"/>
    </source>
</evidence>
<dbReference type="Proteomes" id="UP001552594">
    <property type="component" value="Unassembled WGS sequence"/>
</dbReference>
<accession>A0ABV3K1H4</accession>
<name>A0ABV3K1H4_STRON</name>
<sequence>MRVIPVHAVPPLRRARSAGIRCAAVAVAALALGGCMSVSDPGRPAPSVSGKQREAGAEPDDGLPVAGERPGRTDAKAAHGASGSPSAKGARSGSSSAAPSAENSDDAAPPARQGKPGGPAKPPASAPARPPASSPPPARPPVSPPPPSSPPPPPPPATSPAPHPTPQAGPVA</sequence>
<evidence type="ECO:0008006" key="4">
    <source>
        <dbReference type="Google" id="ProtNLM"/>
    </source>
</evidence>
<feature type="region of interest" description="Disordered" evidence="1">
    <location>
        <begin position="38"/>
        <end position="172"/>
    </location>
</feature>
<organism evidence="2 3">
    <name type="scientific">Streptomyces orinoci</name>
    <name type="common">Streptoverticillium orinoci</name>
    <dbReference type="NCBI Taxonomy" id="67339"/>
    <lineage>
        <taxon>Bacteria</taxon>
        <taxon>Bacillati</taxon>
        <taxon>Actinomycetota</taxon>
        <taxon>Actinomycetes</taxon>
        <taxon>Kitasatosporales</taxon>
        <taxon>Streptomycetaceae</taxon>
        <taxon>Streptomyces</taxon>
    </lineage>
</organism>
<evidence type="ECO:0000313" key="3">
    <source>
        <dbReference type="Proteomes" id="UP001552594"/>
    </source>
</evidence>
<keyword evidence="3" id="KW-1185">Reference proteome</keyword>
<dbReference type="PROSITE" id="PS51257">
    <property type="entry name" value="PROKAR_LIPOPROTEIN"/>
    <property type="match status" value="1"/>
</dbReference>
<gene>
    <name evidence="2" type="ORF">AB0L16_21630</name>
</gene>
<protein>
    <recommendedName>
        <fullName evidence="4">Lipoprotein</fullName>
    </recommendedName>
</protein>
<proteinExistence type="predicted"/>
<feature type="compositionally biased region" description="Low complexity" evidence="1">
    <location>
        <begin position="78"/>
        <end position="114"/>
    </location>
</feature>
<comment type="caution">
    <text evidence="2">The sequence shown here is derived from an EMBL/GenBank/DDBJ whole genome shotgun (WGS) entry which is preliminary data.</text>
</comment>
<feature type="compositionally biased region" description="Pro residues" evidence="1">
    <location>
        <begin position="119"/>
        <end position="172"/>
    </location>
</feature>
<reference evidence="2 3" key="1">
    <citation type="submission" date="2024-06" db="EMBL/GenBank/DDBJ databases">
        <title>The Natural Products Discovery Center: Release of the First 8490 Sequenced Strains for Exploring Actinobacteria Biosynthetic Diversity.</title>
        <authorList>
            <person name="Kalkreuter E."/>
            <person name="Kautsar S.A."/>
            <person name="Yang D."/>
            <person name="Bader C.D."/>
            <person name="Teijaro C.N."/>
            <person name="Fluegel L."/>
            <person name="Davis C.M."/>
            <person name="Simpson J.R."/>
            <person name="Lauterbach L."/>
            <person name="Steele A.D."/>
            <person name="Gui C."/>
            <person name="Meng S."/>
            <person name="Li G."/>
            <person name="Viehrig K."/>
            <person name="Ye F."/>
            <person name="Su P."/>
            <person name="Kiefer A.F."/>
            <person name="Nichols A."/>
            <person name="Cepeda A.J."/>
            <person name="Yan W."/>
            <person name="Fan B."/>
            <person name="Jiang Y."/>
            <person name="Adhikari A."/>
            <person name="Zheng C.-J."/>
            <person name="Schuster L."/>
            <person name="Cowan T.M."/>
            <person name="Smanski M.J."/>
            <person name="Chevrette M.G."/>
            <person name="De Carvalho L.P.S."/>
            <person name="Shen B."/>
        </authorList>
    </citation>
    <scope>NUCLEOTIDE SEQUENCE [LARGE SCALE GENOMIC DNA]</scope>
    <source>
        <strain evidence="2 3">NPDC052347</strain>
    </source>
</reference>